<dbReference type="Proteomes" id="UP001221898">
    <property type="component" value="Unassembled WGS sequence"/>
</dbReference>
<evidence type="ECO:0000313" key="2">
    <source>
        <dbReference type="Proteomes" id="UP001221898"/>
    </source>
</evidence>
<evidence type="ECO:0000313" key="1">
    <source>
        <dbReference type="EMBL" id="KAJ8407850.1"/>
    </source>
</evidence>
<accession>A0AAD7WSY4</accession>
<proteinExistence type="predicted"/>
<gene>
    <name evidence="1" type="ORF">AAFF_G00268940</name>
</gene>
<protein>
    <submittedName>
        <fullName evidence="1">Uncharacterized protein</fullName>
    </submittedName>
</protein>
<comment type="caution">
    <text evidence="1">The sequence shown here is derived from an EMBL/GenBank/DDBJ whole genome shotgun (WGS) entry which is preliminary data.</text>
</comment>
<dbReference type="AlphaFoldDB" id="A0AAD7WSY4"/>
<dbReference type="EMBL" id="JAINUG010000037">
    <property type="protein sequence ID" value="KAJ8407850.1"/>
    <property type="molecule type" value="Genomic_DNA"/>
</dbReference>
<sequence>MEGGGPWAEPLWARRCFVRHLDSLGDINHLLRGRVDLTPGCHSVQEMNDKSLGSAYRYSHPRLPCWPTRTPLAAQPEVSVDSLSQLEEDQW</sequence>
<reference evidence="1" key="1">
    <citation type="journal article" date="2023" name="Science">
        <title>Genome structures resolve the early diversification of teleost fishes.</title>
        <authorList>
            <person name="Parey E."/>
            <person name="Louis A."/>
            <person name="Montfort J."/>
            <person name="Bouchez O."/>
            <person name="Roques C."/>
            <person name="Iampietro C."/>
            <person name="Lluch J."/>
            <person name="Castinel A."/>
            <person name="Donnadieu C."/>
            <person name="Desvignes T."/>
            <person name="Floi Bucao C."/>
            <person name="Jouanno E."/>
            <person name="Wen M."/>
            <person name="Mejri S."/>
            <person name="Dirks R."/>
            <person name="Jansen H."/>
            <person name="Henkel C."/>
            <person name="Chen W.J."/>
            <person name="Zahm M."/>
            <person name="Cabau C."/>
            <person name="Klopp C."/>
            <person name="Thompson A.W."/>
            <person name="Robinson-Rechavi M."/>
            <person name="Braasch I."/>
            <person name="Lecointre G."/>
            <person name="Bobe J."/>
            <person name="Postlethwait J.H."/>
            <person name="Berthelot C."/>
            <person name="Roest Crollius H."/>
            <person name="Guiguen Y."/>
        </authorList>
    </citation>
    <scope>NUCLEOTIDE SEQUENCE</scope>
    <source>
        <strain evidence="1">NC1722</strain>
    </source>
</reference>
<name>A0AAD7WSY4_9TELE</name>
<organism evidence="1 2">
    <name type="scientific">Aldrovandia affinis</name>
    <dbReference type="NCBI Taxonomy" id="143900"/>
    <lineage>
        <taxon>Eukaryota</taxon>
        <taxon>Metazoa</taxon>
        <taxon>Chordata</taxon>
        <taxon>Craniata</taxon>
        <taxon>Vertebrata</taxon>
        <taxon>Euteleostomi</taxon>
        <taxon>Actinopterygii</taxon>
        <taxon>Neopterygii</taxon>
        <taxon>Teleostei</taxon>
        <taxon>Notacanthiformes</taxon>
        <taxon>Halosauridae</taxon>
        <taxon>Aldrovandia</taxon>
    </lineage>
</organism>
<keyword evidence="2" id="KW-1185">Reference proteome</keyword>